<feature type="compositionally biased region" description="Low complexity" evidence="1">
    <location>
        <begin position="151"/>
        <end position="164"/>
    </location>
</feature>
<protein>
    <recommendedName>
        <fullName evidence="5">GPI anchored protein</fullName>
    </recommendedName>
</protein>
<sequence>MHTRTLFTFALAAVMVTAAQALPQRGLSAVQPLDDPLLDDLPLQSHTAMRFDDDHNDDDRHDDVDHDEHDNPPVKAAGLLSFFRKKPETPESISLTTMPEMATAAEAISPMKTEAPVSEPTEAATMTTLTTTAASSTPTVTPITTTIAATSTTPSTTFSSQPTAGTARATQPHYDSRELALYSDATMHHGSSVLALVAGFMATIYIL</sequence>
<keyword evidence="4" id="KW-1185">Reference proteome</keyword>
<evidence type="ECO:0000313" key="4">
    <source>
        <dbReference type="Proteomes" id="UP000271241"/>
    </source>
</evidence>
<keyword evidence="2" id="KW-0732">Signal</keyword>
<feature type="chain" id="PRO_5020859811" description="GPI anchored protein" evidence="2">
    <location>
        <begin position="22"/>
        <end position="207"/>
    </location>
</feature>
<dbReference type="EMBL" id="KZ993254">
    <property type="protein sequence ID" value="RKP05123.1"/>
    <property type="molecule type" value="Genomic_DNA"/>
</dbReference>
<dbReference type="AlphaFoldDB" id="A0A4P9XHG5"/>
<organism evidence="3 4">
    <name type="scientific">Thamnocephalis sphaerospora</name>
    <dbReference type="NCBI Taxonomy" id="78915"/>
    <lineage>
        <taxon>Eukaryota</taxon>
        <taxon>Fungi</taxon>
        <taxon>Fungi incertae sedis</taxon>
        <taxon>Zoopagomycota</taxon>
        <taxon>Zoopagomycotina</taxon>
        <taxon>Zoopagomycetes</taxon>
        <taxon>Zoopagales</taxon>
        <taxon>Sigmoideomycetaceae</taxon>
        <taxon>Thamnocephalis</taxon>
    </lineage>
</organism>
<name>A0A4P9XHG5_9FUNG</name>
<evidence type="ECO:0000256" key="2">
    <source>
        <dbReference type="SAM" id="SignalP"/>
    </source>
</evidence>
<evidence type="ECO:0008006" key="5">
    <source>
        <dbReference type="Google" id="ProtNLM"/>
    </source>
</evidence>
<evidence type="ECO:0000256" key="1">
    <source>
        <dbReference type="SAM" id="MobiDB-lite"/>
    </source>
</evidence>
<accession>A0A4P9XHG5</accession>
<proteinExistence type="predicted"/>
<reference evidence="4" key="1">
    <citation type="journal article" date="2018" name="Nat. Microbiol.">
        <title>Leveraging single-cell genomics to expand the fungal tree of life.</title>
        <authorList>
            <person name="Ahrendt S.R."/>
            <person name="Quandt C.A."/>
            <person name="Ciobanu D."/>
            <person name="Clum A."/>
            <person name="Salamov A."/>
            <person name="Andreopoulos B."/>
            <person name="Cheng J.F."/>
            <person name="Woyke T."/>
            <person name="Pelin A."/>
            <person name="Henrissat B."/>
            <person name="Reynolds N.K."/>
            <person name="Benny G.L."/>
            <person name="Smith M.E."/>
            <person name="James T.Y."/>
            <person name="Grigoriev I.V."/>
        </authorList>
    </citation>
    <scope>NUCLEOTIDE SEQUENCE [LARGE SCALE GENOMIC DNA]</scope>
    <source>
        <strain evidence="4">RSA 1356</strain>
    </source>
</reference>
<gene>
    <name evidence="3" type="ORF">THASP1DRAFT_26329</name>
</gene>
<feature type="signal peptide" evidence="2">
    <location>
        <begin position="1"/>
        <end position="21"/>
    </location>
</feature>
<feature type="region of interest" description="Disordered" evidence="1">
    <location>
        <begin position="151"/>
        <end position="172"/>
    </location>
</feature>
<dbReference type="Proteomes" id="UP000271241">
    <property type="component" value="Unassembled WGS sequence"/>
</dbReference>
<feature type="region of interest" description="Disordered" evidence="1">
    <location>
        <begin position="49"/>
        <end position="72"/>
    </location>
</feature>
<evidence type="ECO:0000313" key="3">
    <source>
        <dbReference type="EMBL" id="RKP05123.1"/>
    </source>
</evidence>